<sequence>MVKDEKTLLVGAKPVAVFGLRNLEEIPWSRMVLILSTAMLKDEDKAAAHLKMELLGLLMMGLRWCAK</sequence>
<keyword evidence="2" id="KW-1185">Reference proteome</keyword>
<reference evidence="1 2" key="1">
    <citation type="journal article" date="2018" name="Nat. Genet.">
        <title>The Rosa genome provides new insights in the design of modern roses.</title>
        <authorList>
            <person name="Bendahmane M."/>
        </authorList>
    </citation>
    <scope>NUCLEOTIDE SEQUENCE [LARGE SCALE GENOMIC DNA]</scope>
    <source>
        <strain evidence="2">cv. Old Blush</strain>
    </source>
</reference>
<dbReference type="Proteomes" id="UP000238479">
    <property type="component" value="Chromosome 3"/>
</dbReference>
<name>A0A2P6RFA5_ROSCH</name>
<proteinExistence type="predicted"/>
<evidence type="ECO:0000313" key="2">
    <source>
        <dbReference type="Proteomes" id="UP000238479"/>
    </source>
</evidence>
<comment type="caution">
    <text evidence="1">The sequence shown here is derived from an EMBL/GenBank/DDBJ whole genome shotgun (WGS) entry which is preliminary data.</text>
</comment>
<dbReference type="EMBL" id="PDCK01000041">
    <property type="protein sequence ID" value="PRQ45084.1"/>
    <property type="molecule type" value="Genomic_DNA"/>
</dbReference>
<gene>
    <name evidence="1" type="ORF">RchiOBHm_Chr3g0486321</name>
</gene>
<dbReference type="Gramene" id="PRQ45084">
    <property type="protein sequence ID" value="PRQ45084"/>
    <property type="gene ID" value="RchiOBHm_Chr3g0486321"/>
</dbReference>
<accession>A0A2P6RFA5</accession>
<dbReference type="GO" id="GO:0004365">
    <property type="term" value="F:glyceraldehyde-3-phosphate dehydrogenase (NAD+) (phosphorylating) activity"/>
    <property type="evidence" value="ECO:0007669"/>
    <property type="project" value="UniProtKB-EC"/>
</dbReference>
<dbReference type="AlphaFoldDB" id="A0A2P6RFA5"/>
<keyword evidence="1" id="KW-0560">Oxidoreductase</keyword>
<organism evidence="1 2">
    <name type="scientific">Rosa chinensis</name>
    <name type="common">China rose</name>
    <dbReference type="NCBI Taxonomy" id="74649"/>
    <lineage>
        <taxon>Eukaryota</taxon>
        <taxon>Viridiplantae</taxon>
        <taxon>Streptophyta</taxon>
        <taxon>Embryophyta</taxon>
        <taxon>Tracheophyta</taxon>
        <taxon>Spermatophyta</taxon>
        <taxon>Magnoliopsida</taxon>
        <taxon>eudicotyledons</taxon>
        <taxon>Gunneridae</taxon>
        <taxon>Pentapetalae</taxon>
        <taxon>rosids</taxon>
        <taxon>fabids</taxon>
        <taxon>Rosales</taxon>
        <taxon>Rosaceae</taxon>
        <taxon>Rosoideae</taxon>
        <taxon>Rosoideae incertae sedis</taxon>
        <taxon>Rosa</taxon>
    </lineage>
</organism>
<dbReference type="EC" id="1.2.1.12" evidence="1"/>
<dbReference type="Gene3D" id="3.40.50.720">
    <property type="entry name" value="NAD(P)-binding Rossmann-like Domain"/>
    <property type="match status" value="1"/>
</dbReference>
<dbReference type="STRING" id="74649.A0A2P6RFA5"/>
<protein>
    <submittedName>
        <fullName evidence="1">Putative glyceraldehyde-3-phosphate dehydrogenase (Phosphorylating)</fullName>
        <ecNumber evidence="1">1.2.1.12</ecNumber>
    </submittedName>
</protein>
<evidence type="ECO:0000313" key="1">
    <source>
        <dbReference type="EMBL" id="PRQ45084.1"/>
    </source>
</evidence>